<protein>
    <recommendedName>
        <fullName evidence="4 13">Homoserine kinase</fullName>
        <shortName evidence="13">HK</shortName>
        <shortName evidence="13">HSK</shortName>
        <ecNumber evidence="3 13">2.7.1.39</ecNumber>
    </recommendedName>
</protein>
<keyword evidence="13" id="KW-0963">Cytoplasm</keyword>
<dbReference type="Gene3D" id="3.30.70.890">
    <property type="entry name" value="GHMP kinase, C-terminal domain"/>
    <property type="match status" value="1"/>
</dbReference>
<dbReference type="PANTHER" id="PTHR20861:SF1">
    <property type="entry name" value="HOMOSERINE KINASE"/>
    <property type="match status" value="1"/>
</dbReference>
<dbReference type="RefSeq" id="WP_138184670.1">
    <property type="nucleotide sequence ID" value="NZ_LS992241.1"/>
</dbReference>
<proteinExistence type="inferred from homology"/>
<dbReference type="InterPro" id="IPR006203">
    <property type="entry name" value="GHMP_knse_ATP-bd_CS"/>
</dbReference>
<comment type="function">
    <text evidence="12 13">Catalyzes the ATP-dependent phosphorylation of L-homoserine to L-homoserine phosphate.</text>
</comment>
<dbReference type="GO" id="GO:0005737">
    <property type="term" value="C:cytoplasm"/>
    <property type="evidence" value="ECO:0007669"/>
    <property type="project" value="UniProtKB-SubCell"/>
</dbReference>
<dbReference type="GO" id="GO:0004413">
    <property type="term" value="F:homoserine kinase activity"/>
    <property type="evidence" value="ECO:0007669"/>
    <property type="project" value="UniProtKB-UniRule"/>
</dbReference>
<accession>A0A383R797</accession>
<dbReference type="InterPro" id="IPR014721">
    <property type="entry name" value="Ribsml_uS5_D2-typ_fold_subgr"/>
</dbReference>
<dbReference type="InterPro" id="IPR020568">
    <property type="entry name" value="Ribosomal_Su5_D2-typ_SF"/>
</dbReference>
<keyword evidence="7 13" id="KW-0791">Threonine biosynthesis</keyword>
<dbReference type="PRINTS" id="PR00958">
    <property type="entry name" value="HOMSERKINASE"/>
</dbReference>
<keyword evidence="8 13" id="KW-0547">Nucleotide-binding</keyword>
<evidence type="ECO:0000256" key="10">
    <source>
        <dbReference type="ARBA" id="ARBA00022840"/>
    </source>
</evidence>
<feature type="domain" description="GHMP kinase N-terminal" evidence="14">
    <location>
        <begin position="61"/>
        <end position="143"/>
    </location>
</feature>
<dbReference type="InterPro" id="IPR036554">
    <property type="entry name" value="GHMP_kinase_C_sf"/>
</dbReference>
<evidence type="ECO:0000313" key="17">
    <source>
        <dbReference type="Proteomes" id="UP000304148"/>
    </source>
</evidence>
<dbReference type="InterPro" id="IPR000870">
    <property type="entry name" value="Homoserine_kinase"/>
</dbReference>
<keyword evidence="10 13" id="KW-0067">ATP-binding</keyword>
<gene>
    <name evidence="13 16" type="primary">thrB</name>
    <name evidence="16" type="ORF">PBLR_10669</name>
</gene>
<dbReference type="PIRSF" id="PIRSF000676">
    <property type="entry name" value="Homoser_kin"/>
    <property type="match status" value="1"/>
</dbReference>
<feature type="binding site" evidence="13">
    <location>
        <begin position="90"/>
        <end position="100"/>
    </location>
    <ligand>
        <name>ATP</name>
        <dbReference type="ChEBI" id="CHEBI:30616"/>
    </ligand>
</feature>
<dbReference type="GO" id="GO:0009088">
    <property type="term" value="P:threonine biosynthetic process"/>
    <property type="evidence" value="ECO:0007669"/>
    <property type="project" value="UniProtKB-UniRule"/>
</dbReference>
<dbReference type="Pfam" id="PF08544">
    <property type="entry name" value="GHMP_kinases_C"/>
    <property type="match status" value="1"/>
</dbReference>
<evidence type="ECO:0000256" key="13">
    <source>
        <dbReference type="HAMAP-Rule" id="MF_00384"/>
    </source>
</evidence>
<keyword evidence="6 13" id="KW-0808">Transferase</keyword>
<dbReference type="Pfam" id="PF00288">
    <property type="entry name" value="GHMP_kinases_N"/>
    <property type="match status" value="1"/>
</dbReference>
<feature type="domain" description="GHMP kinase C-terminal" evidence="15">
    <location>
        <begin position="205"/>
        <end position="282"/>
    </location>
</feature>
<dbReference type="Proteomes" id="UP000304148">
    <property type="component" value="Chromosome"/>
</dbReference>
<keyword evidence="5 13" id="KW-0028">Amino-acid biosynthesis</keyword>
<evidence type="ECO:0000256" key="3">
    <source>
        <dbReference type="ARBA" id="ARBA00012078"/>
    </source>
</evidence>
<keyword evidence="9 13" id="KW-0418">Kinase</keyword>
<dbReference type="UniPathway" id="UPA00050">
    <property type="reaction ID" value="UER00064"/>
</dbReference>
<evidence type="ECO:0000313" key="16">
    <source>
        <dbReference type="EMBL" id="SYX82249.1"/>
    </source>
</evidence>
<evidence type="ECO:0000256" key="4">
    <source>
        <dbReference type="ARBA" id="ARBA00017858"/>
    </source>
</evidence>
<dbReference type="PANTHER" id="PTHR20861">
    <property type="entry name" value="HOMOSERINE/4-DIPHOSPHOCYTIDYL-2-C-METHYL-D-ERYTHRITOL KINASE"/>
    <property type="match status" value="1"/>
</dbReference>
<evidence type="ECO:0000256" key="11">
    <source>
        <dbReference type="ARBA" id="ARBA00049375"/>
    </source>
</evidence>
<evidence type="ECO:0000256" key="8">
    <source>
        <dbReference type="ARBA" id="ARBA00022741"/>
    </source>
</evidence>
<comment type="pathway">
    <text evidence="1 13">Amino-acid biosynthesis; L-threonine biosynthesis; L-threonine from L-aspartate: step 4/5.</text>
</comment>
<dbReference type="AlphaFoldDB" id="A0A383R797"/>
<dbReference type="GO" id="GO:0005524">
    <property type="term" value="F:ATP binding"/>
    <property type="evidence" value="ECO:0007669"/>
    <property type="project" value="UniProtKB-UniRule"/>
</dbReference>
<dbReference type="InterPro" id="IPR006204">
    <property type="entry name" value="GHMP_kinase_N_dom"/>
</dbReference>
<organism evidence="16 17">
    <name type="scientific">Paenibacillus alvei</name>
    <name type="common">Bacillus alvei</name>
    <dbReference type="NCBI Taxonomy" id="44250"/>
    <lineage>
        <taxon>Bacteria</taxon>
        <taxon>Bacillati</taxon>
        <taxon>Bacillota</taxon>
        <taxon>Bacilli</taxon>
        <taxon>Bacillales</taxon>
        <taxon>Paenibacillaceae</taxon>
        <taxon>Paenibacillus</taxon>
    </lineage>
</organism>
<evidence type="ECO:0000256" key="6">
    <source>
        <dbReference type="ARBA" id="ARBA00022679"/>
    </source>
</evidence>
<comment type="catalytic activity">
    <reaction evidence="11 13">
        <text>L-homoserine + ATP = O-phospho-L-homoserine + ADP + H(+)</text>
        <dbReference type="Rhea" id="RHEA:13985"/>
        <dbReference type="ChEBI" id="CHEBI:15378"/>
        <dbReference type="ChEBI" id="CHEBI:30616"/>
        <dbReference type="ChEBI" id="CHEBI:57476"/>
        <dbReference type="ChEBI" id="CHEBI:57590"/>
        <dbReference type="ChEBI" id="CHEBI:456216"/>
        <dbReference type="EC" id="2.7.1.39"/>
    </reaction>
</comment>
<evidence type="ECO:0000256" key="12">
    <source>
        <dbReference type="ARBA" id="ARBA00049954"/>
    </source>
</evidence>
<dbReference type="NCBIfam" id="TIGR00191">
    <property type="entry name" value="thrB"/>
    <property type="match status" value="1"/>
</dbReference>
<evidence type="ECO:0000256" key="2">
    <source>
        <dbReference type="ARBA" id="ARBA00007370"/>
    </source>
</evidence>
<evidence type="ECO:0000256" key="7">
    <source>
        <dbReference type="ARBA" id="ARBA00022697"/>
    </source>
</evidence>
<dbReference type="SUPFAM" id="SSF55060">
    <property type="entry name" value="GHMP Kinase, C-terminal domain"/>
    <property type="match status" value="1"/>
</dbReference>
<dbReference type="HAMAP" id="MF_00384">
    <property type="entry name" value="Homoser_kinase"/>
    <property type="match status" value="1"/>
</dbReference>
<dbReference type="EMBL" id="LS992241">
    <property type="protein sequence ID" value="SYX82249.1"/>
    <property type="molecule type" value="Genomic_DNA"/>
</dbReference>
<name>A0A383R797_PAEAL</name>
<evidence type="ECO:0000259" key="14">
    <source>
        <dbReference type="Pfam" id="PF00288"/>
    </source>
</evidence>
<dbReference type="PROSITE" id="PS00627">
    <property type="entry name" value="GHMP_KINASES_ATP"/>
    <property type="match status" value="1"/>
</dbReference>
<evidence type="ECO:0000256" key="5">
    <source>
        <dbReference type="ARBA" id="ARBA00022605"/>
    </source>
</evidence>
<evidence type="ECO:0000259" key="15">
    <source>
        <dbReference type="Pfam" id="PF08544"/>
    </source>
</evidence>
<dbReference type="SUPFAM" id="SSF54211">
    <property type="entry name" value="Ribosomal protein S5 domain 2-like"/>
    <property type="match status" value="1"/>
</dbReference>
<comment type="similarity">
    <text evidence="2 13">Belongs to the GHMP kinase family. Homoserine kinase subfamily.</text>
</comment>
<sequence>MWREEGVLVRVPASTANLGPGFDTLGMALQLHLWVAMKPADQAIIRLHGSDLEGVPTDESNLIYRIAQSVFDEAGIERRPIEMDVYSEIPLTRGLGSSASAIIGGLVAANQLIGEPLDVGRLYDMATAIERHPDNVGASLIGGIVAAAWDGEHTTYVRVEPDRYLSTVVAIPQFQLETKQARGVLPSQVDMAKAVFNISRSSLLVAALSSGRYDILSEAMKDCLHQPYRAPMIPGMTYILEHAVQHGALGVALSGAGPTLLAFIDKRSDSQELISFMRDTFSEHRIDAVVKELEPSHEGAVCIGTWSDMESILSARMLE</sequence>
<evidence type="ECO:0000256" key="9">
    <source>
        <dbReference type="ARBA" id="ARBA00022777"/>
    </source>
</evidence>
<dbReference type="NCBIfam" id="NF002288">
    <property type="entry name" value="PRK01212.1-4"/>
    <property type="match status" value="1"/>
</dbReference>
<reference evidence="17" key="1">
    <citation type="submission" date="2018-08" db="EMBL/GenBank/DDBJ databases">
        <authorList>
            <person name="Chevrot R."/>
        </authorList>
    </citation>
    <scope>NUCLEOTIDE SEQUENCE [LARGE SCALE GENOMIC DNA]</scope>
</reference>
<comment type="subcellular location">
    <subcellularLocation>
        <location evidence="13">Cytoplasm</location>
    </subcellularLocation>
</comment>
<evidence type="ECO:0000256" key="1">
    <source>
        <dbReference type="ARBA" id="ARBA00005015"/>
    </source>
</evidence>
<dbReference type="EC" id="2.7.1.39" evidence="3 13"/>
<dbReference type="InterPro" id="IPR013750">
    <property type="entry name" value="GHMP_kinase_C_dom"/>
</dbReference>
<dbReference type="Gene3D" id="3.30.230.10">
    <property type="match status" value="1"/>
</dbReference>